<dbReference type="InterPro" id="IPR015500">
    <property type="entry name" value="Peptidase_S8_subtilisin-rel"/>
</dbReference>
<dbReference type="PRINTS" id="PR00723">
    <property type="entry name" value="SUBTILISIN"/>
</dbReference>
<dbReference type="InterPro" id="IPR023828">
    <property type="entry name" value="Peptidase_S8_Ser-AS"/>
</dbReference>
<evidence type="ECO:0000313" key="8">
    <source>
        <dbReference type="Proteomes" id="UP000707206"/>
    </source>
</evidence>
<gene>
    <name evidence="7" type="ORF">FK220_014035</name>
</gene>
<dbReference type="Pfam" id="PF00082">
    <property type="entry name" value="Peptidase_S8"/>
    <property type="match status" value="1"/>
</dbReference>
<name>A0A967AW53_9FLAO</name>
<evidence type="ECO:0000256" key="2">
    <source>
        <dbReference type="ARBA" id="ARBA00022670"/>
    </source>
</evidence>
<dbReference type="PANTHER" id="PTHR43399:SF4">
    <property type="entry name" value="CELL WALL-ASSOCIATED PROTEASE"/>
    <property type="match status" value="1"/>
</dbReference>
<sequence length="549" mass="61031">MDFFFSKMVLFGVILVFMPMICNGQKKQALTEEQLKTWHLKDIGRDTIPGIGLERVYKELLANRKGEEVVVAVLDTKIDVNHEDIKDQLWVNTDEIPGNGIDDDRNGYTDDINGWNFLGNAKGADVVKQSAESTRIVKKYAPLYESRDREDIPESEKEAYRLYQKAKQIYETDVAETKQTLKYLDSAVVVFTRAKDTVANLLSANSYTTTEVDSLAKAYPTLESDLGFLSQMMGYDISESDYDESIALFTDWMSTLYSLEYDERSVLGDNPDVLTDVPYGNNILINNDLYFQHSTPVSGLMAATRNNGIGVDGISNSIKIMPVVMVAEGDENDKEVALAIRYAVDNGADIINMSWGKYLSLHADWVRDAFKYAEDNDVLLVSGSGNDGKNTDIEINYPNDNLNGVEFVDNFIMAGGHGYALDSTLIASFSNYGKNSVDIFAPAVKVYAPDIDNTYKFTRGTSFASPLTAGVAALVKSYYPNLSAAQLKQIIMESGTPINIDVRIFKEDDTVEMLPFSELSKTGKILNAHSAMLLAEKVSQESLKLKLKD</sequence>
<comment type="similarity">
    <text evidence="1 5">Belongs to the peptidase S8 family.</text>
</comment>
<keyword evidence="4 5" id="KW-0720">Serine protease</keyword>
<dbReference type="PROSITE" id="PS51892">
    <property type="entry name" value="SUBTILASE"/>
    <property type="match status" value="1"/>
</dbReference>
<dbReference type="RefSeq" id="WP_152574973.1">
    <property type="nucleotide sequence ID" value="NZ_VIKU02000004.1"/>
</dbReference>
<dbReference type="InterPro" id="IPR036852">
    <property type="entry name" value="Peptidase_S8/S53_dom_sf"/>
</dbReference>
<keyword evidence="2 5" id="KW-0645">Protease</keyword>
<dbReference type="GO" id="GO:0006508">
    <property type="term" value="P:proteolysis"/>
    <property type="evidence" value="ECO:0007669"/>
    <property type="project" value="UniProtKB-KW"/>
</dbReference>
<keyword evidence="3 5" id="KW-0378">Hydrolase</keyword>
<feature type="active site" description="Charge relay system" evidence="5">
    <location>
        <position position="462"/>
    </location>
</feature>
<accession>A0A967AW53</accession>
<evidence type="ECO:0000259" key="6">
    <source>
        <dbReference type="Pfam" id="PF00082"/>
    </source>
</evidence>
<organism evidence="7 8">
    <name type="scientific">Pelagihabitans pacificus</name>
    <dbReference type="NCBI Taxonomy" id="2696054"/>
    <lineage>
        <taxon>Bacteria</taxon>
        <taxon>Pseudomonadati</taxon>
        <taxon>Bacteroidota</taxon>
        <taxon>Flavobacteriia</taxon>
        <taxon>Flavobacteriales</taxon>
        <taxon>Flavobacteriaceae</taxon>
        <taxon>Pelagihabitans</taxon>
    </lineage>
</organism>
<dbReference type="InterPro" id="IPR051048">
    <property type="entry name" value="Peptidase_S8/S53_subtilisin"/>
</dbReference>
<dbReference type="InterPro" id="IPR000209">
    <property type="entry name" value="Peptidase_S8/S53_dom"/>
</dbReference>
<dbReference type="EMBL" id="VIKU02000004">
    <property type="protein sequence ID" value="NHF60470.1"/>
    <property type="molecule type" value="Genomic_DNA"/>
</dbReference>
<evidence type="ECO:0000256" key="4">
    <source>
        <dbReference type="ARBA" id="ARBA00022825"/>
    </source>
</evidence>
<dbReference type="Gene3D" id="3.40.50.200">
    <property type="entry name" value="Peptidase S8/S53 domain"/>
    <property type="match status" value="2"/>
</dbReference>
<dbReference type="PANTHER" id="PTHR43399">
    <property type="entry name" value="SUBTILISIN-RELATED"/>
    <property type="match status" value="1"/>
</dbReference>
<protein>
    <submittedName>
        <fullName evidence="7">S8 family serine peptidase</fullName>
    </submittedName>
</protein>
<dbReference type="Proteomes" id="UP000707206">
    <property type="component" value="Unassembled WGS sequence"/>
</dbReference>
<evidence type="ECO:0000256" key="3">
    <source>
        <dbReference type="ARBA" id="ARBA00022801"/>
    </source>
</evidence>
<dbReference type="SUPFAM" id="SSF52743">
    <property type="entry name" value="Subtilisin-like"/>
    <property type="match status" value="1"/>
</dbReference>
<feature type="domain" description="Peptidase S8/S53" evidence="6">
    <location>
        <begin position="292"/>
        <end position="494"/>
    </location>
</feature>
<proteinExistence type="inferred from homology"/>
<evidence type="ECO:0000256" key="5">
    <source>
        <dbReference type="PROSITE-ProRule" id="PRU01240"/>
    </source>
</evidence>
<dbReference type="AlphaFoldDB" id="A0A967AW53"/>
<dbReference type="GO" id="GO:0004252">
    <property type="term" value="F:serine-type endopeptidase activity"/>
    <property type="evidence" value="ECO:0007669"/>
    <property type="project" value="UniProtKB-UniRule"/>
</dbReference>
<evidence type="ECO:0000313" key="7">
    <source>
        <dbReference type="EMBL" id="NHF60470.1"/>
    </source>
</evidence>
<comment type="caution">
    <text evidence="7">The sequence shown here is derived from an EMBL/GenBank/DDBJ whole genome shotgun (WGS) entry which is preliminary data.</text>
</comment>
<keyword evidence="8" id="KW-1185">Reference proteome</keyword>
<evidence type="ECO:0000256" key="1">
    <source>
        <dbReference type="ARBA" id="ARBA00011073"/>
    </source>
</evidence>
<feature type="active site" description="Charge relay system" evidence="5">
    <location>
        <position position="75"/>
    </location>
</feature>
<reference evidence="7" key="2">
    <citation type="submission" date="2020-03" db="EMBL/GenBank/DDBJ databases">
        <title>Flavobacteriaceae bacterium strain TP-CH-4, a member of the family Flavobacteriaceae isolated from a deep-sea seamount.</title>
        <authorList>
            <person name="Zhang D.-C."/>
        </authorList>
    </citation>
    <scope>NUCLEOTIDE SEQUENCE</scope>
    <source>
        <strain evidence="7">TP-CH-4</strain>
    </source>
</reference>
<reference evidence="7" key="1">
    <citation type="submission" date="2019-07" db="EMBL/GenBank/DDBJ databases">
        <authorList>
            <person name="De-Chao Zhang Q."/>
        </authorList>
    </citation>
    <scope>NUCLEOTIDE SEQUENCE</scope>
    <source>
        <strain evidence="7">TP-CH-4</strain>
    </source>
</reference>
<dbReference type="PROSITE" id="PS00138">
    <property type="entry name" value="SUBTILASE_SER"/>
    <property type="match status" value="1"/>
</dbReference>
<feature type="active site" description="Charge relay system" evidence="5">
    <location>
        <position position="293"/>
    </location>
</feature>